<keyword evidence="2 7" id="KW-0645">Protease</keyword>
<protein>
    <submittedName>
        <fullName evidence="7">Prohead serine protease</fullName>
    </submittedName>
</protein>
<evidence type="ECO:0000256" key="2">
    <source>
        <dbReference type="ARBA" id="ARBA00022670"/>
    </source>
</evidence>
<reference evidence="7" key="1">
    <citation type="journal article" date="2021" name="Proc. Natl. Acad. Sci. U.S.A.">
        <title>A Catalog of Tens of Thousands of Viruses from Human Metagenomes Reveals Hidden Associations with Chronic Diseases.</title>
        <authorList>
            <person name="Tisza M.J."/>
            <person name="Buck C.B."/>
        </authorList>
    </citation>
    <scope>NUCLEOTIDE SEQUENCE</scope>
    <source>
        <strain evidence="7">CtX581</strain>
    </source>
</reference>
<evidence type="ECO:0000313" key="7">
    <source>
        <dbReference type="EMBL" id="DAD80316.1"/>
    </source>
</evidence>
<evidence type="ECO:0000256" key="3">
    <source>
        <dbReference type="ARBA" id="ARBA00022801"/>
    </source>
</evidence>
<accession>A0A8S5MDK8</accession>
<evidence type="ECO:0000256" key="4">
    <source>
        <dbReference type="ARBA" id="ARBA00022950"/>
    </source>
</evidence>
<dbReference type="GO" id="GO:0046797">
    <property type="term" value="P:viral procapsid maturation"/>
    <property type="evidence" value="ECO:0007669"/>
    <property type="project" value="UniProtKB-KW"/>
</dbReference>
<dbReference type="InterPro" id="IPR054613">
    <property type="entry name" value="Peptidase_S78_dom"/>
</dbReference>
<organism evidence="7">
    <name type="scientific">Siphoviridae sp. ctX581</name>
    <dbReference type="NCBI Taxonomy" id="2826365"/>
    <lineage>
        <taxon>Viruses</taxon>
        <taxon>Duplodnaviria</taxon>
        <taxon>Heunggongvirae</taxon>
        <taxon>Uroviricota</taxon>
        <taxon>Caudoviricetes</taxon>
    </lineage>
</organism>
<keyword evidence="4" id="KW-0118">Viral capsid assembly</keyword>
<name>A0A8S5MDK8_9CAUD</name>
<evidence type="ECO:0000256" key="1">
    <source>
        <dbReference type="ARBA" id="ARBA00022612"/>
    </source>
</evidence>
<evidence type="ECO:0000256" key="5">
    <source>
        <dbReference type="ARBA" id="ARBA00023045"/>
    </source>
</evidence>
<dbReference type="InterPro" id="IPR006433">
    <property type="entry name" value="Prohead_protease"/>
</dbReference>
<proteinExistence type="predicted"/>
<evidence type="ECO:0000259" key="6">
    <source>
        <dbReference type="Pfam" id="PF04586"/>
    </source>
</evidence>
<sequence length="184" mass="20816">MEVRNLTQAPMMEKESRTIKGTAVVFNSRSEQLGDFTEFIDPHAFDDVDMSDVVLLYNHDSGSVLARTSANTLKLNLDERGLHFEAAIPETTLGNDTLTNLRNKNISGMSFGFDIADDDWEDTSDGYVHYVRKINHLYEISVVTFPAYKATDVEASTRSLTGFKEIEKEKVWIKSQLSNLEEKI</sequence>
<keyword evidence="1" id="KW-1188">Viral release from host cell</keyword>
<dbReference type="GO" id="GO:0008233">
    <property type="term" value="F:peptidase activity"/>
    <property type="evidence" value="ECO:0007669"/>
    <property type="project" value="UniProtKB-KW"/>
</dbReference>
<dbReference type="Pfam" id="PF04586">
    <property type="entry name" value="Peptidase_S78"/>
    <property type="match status" value="1"/>
</dbReference>
<dbReference type="NCBIfam" id="TIGR01543">
    <property type="entry name" value="proheadase_HK97"/>
    <property type="match status" value="1"/>
</dbReference>
<feature type="domain" description="Prohead serine protease" evidence="6">
    <location>
        <begin position="14"/>
        <end position="163"/>
    </location>
</feature>
<keyword evidence="5" id="KW-1273">Viral capsid maturation</keyword>
<dbReference type="EMBL" id="BK014883">
    <property type="protein sequence ID" value="DAD80316.1"/>
    <property type="molecule type" value="Genomic_DNA"/>
</dbReference>
<dbReference type="GO" id="GO:0006508">
    <property type="term" value="P:proteolysis"/>
    <property type="evidence" value="ECO:0007669"/>
    <property type="project" value="UniProtKB-KW"/>
</dbReference>
<keyword evidence="3" id="KW-0378">Hydrolase</keyword>